<dbReference type="SUPFAM" id="SSF90123">
    <property type="entry name" value="ABC transporter transmembrane region"/>
    <property type="match status" value="1"/>
</dbReference>
<dbReference type="GO" id="GO:0016887">
    <property type="term" value="F:ATP hydrolysis activity"/>
    <property type="evidence" value="ECO:0007669"/>
    <property type="project" value="InterPro"/>
</dbReference>
<evidence type="ECO:0000256" key="5">
    <source>
        <dbReference type="ARBA" id="ARBA00022989"/>
    </source>
</evidence>
<evidence type="ECO:0000313" key="12">
    <source>
        <dbReference type="Proteomes" id="UP000274786"/>
    </source>
</evidence>
<dbReference type="GO" id="GO:0034040">
    <property type="term" value="F:ATPase-coupled lipid transmembrane transporter activity"/>
    <property type="evidence" value="ECO:0007669"/>
    <property type="project" value="TreeGrafter"/>
</dbReference>
<keyword evidence="4 11" id="KW-0067">ATP-binding</keyword>
<feature type="domain" description="ABC transmembrane type-1" evidence="9">
    <location>
        <begin position="163"/>
        <end position="442"/>
    </location>
</feature>
<dbReference type="Pfam" id="PF00664">
    <property type="entry name" value="ABC_membrane"/>
    <property type="match status" value="1"/>
</dbReference>
<dbReference type="InterPro" id="IPR017871">
    <property type="entry name" value="ABC_transporter-like_CS"/>
</dbReference>
<dbReference type="AlphaFoldDB" id="A0A498CFD9"/>
<dbReference type="Proteomes" id="UP000274786">
    <property type="component" value="Unassembled WGS sequence"/>
</dbReference>
<dbReference type="SUPFAM" id="SSF52540">
    <property type="entry name" value="P-loop containing nucleoside triphosphate hydrolases"/>
    <property type="match status" value="1"/>
</dbReference>
<dbReference type="InterPro" id="IPR036640">
    <property type="entry name" value="ABC1_TM_sf"/>
</dbReference>
<dbReference type="Gene3D" id="3.40.50.300">
    <property type="entry name" value="P-loop containing nucleotide triphosphate hydrolases"/>
    <property type="match status" value="1"/>
</dbReference>
<name>A0A498CFD9_9GAMM</name>
<feature type="transmembrane region" description="Helical" evidence="7">
    <location>
        <begin position="195"/>
        <end position="214"/>
    </location>
</feature>
<feature type="transmembrane region" description="Helical" evidence="7">
    <location>
        <begin position="270"/>
        <end position="295"/>
    </location>
</feature>
<dbReference type="Gene3D" id="1.20.1560.10">
    <property type="entry name" value="ABC transporter type 1, transmembrane domain"/>
    <property type="match status" value="1"/>
</dbReference>
<evidence type="ECO:0000313" key="11">
    <source>
        <dbReference type="EMBL" id="RLK56367.1"/>
    </source>
</evidence>
<dbReference type="GO" id="GO:0008233">
    <property type="term" value="F:peptidase activity"/>
    <property type="evidence" value="ECO:0007669"/>
    <property type="project" value="InterPro"/>
</dbReference>
<evidence type="ECO:0000256" key="4">
    <source>
        <dbReference type="ARBA" id="ARBA00022840"/>
    </source>
</evidence>
<dbReference type="GO" id="GO:0005886">
    <property type="term" value="C:plasma membrane"/>
    <property type="evidence" value="ECO:0007669"/>
    <property type="project" value="UniProtKB-SubCell"/>
</dbReference>
<dbReference type="PROSITE" id="PS00211">
    <property type="entry name" value="ABC_TRANSPORTER_1"/>
    <property type="match status" value="1"/>
</dbReference>
<feature type="transmembrane region" description="Helical" evidence="7">
    <location>
        <begin position="301"/>
        <end position="320"/>
    </location>
</feature>
<evidence type="ECO:0000256" key="7">
    <source>
        <dbReference type="SAM" id="Phobius"/>
    </source>
</evidence>
<dbReference type="InterPro" id="IPR005074">
    <property type="entry name" value="Peptidase_C39"/>
</dbReference>
<dbReference type="PANTHER" id="PTHR24221">
    <property type="entry name" value="ATP-BINDING CASSETTE SUB-FAMILY B"/>
    <property type="match status" value="1"/>
</dbReference>
<keyword evidence="5 7" id="KW-1133">Transmembrane helix</keyword>
<dbReference type="Pfam" id="PF03412">
    <property type="entry name" value="Peptidase_C39"/>
    <property type="match status" value="1"/>
</dbReference>
<gene>
    <name evidence="11" type="ORF">BCL79_0752</name>
</gene>
<dbReference type="InterPro" id="IPR003439">
    <property type="entry name" value="ABC_transporter-like_ATP-bd"/>
</dbReference>
<feature type="domain" description="Peptidase C39" evidence="10">
    <location>
        <begin position="10"/>
        <end position="129"/>
    </location>
</feature>
<dbReference type="PROSITE" id="PS50893">
    <property type="entry name" value="ABC_TRANSPORTER_2"/>
    <property type="match status" value="1"/>
</dbReference>
<evidence type="ECO:0000259" key="8">
    <source>
        <dbReference type="PROSITE" id="PS50893"/>
    </source>
</evidence>
<comment type="subcellular location">
    <subcellularLocation>
        <location evidence="1">Cell membrane</location>
        <topology evidence="1">Multi-pass membrane protein</topology>
    </subcellularLocation>
</comment>
<feature type="transmembrane region" description="Helical" evidence="7">
    <location>
        <begin position="159"/>
        <end position="183"/>
    </location>
</feature>
<dbReference type="EMBL" id="RCDC01000004">
    <property type="protein sequence ID" value="RLK56367.1"/>
    <property type="molecule type" value="Genomic_DNA"/>
</dbReference>
<dbReference type="CDD" id="cd03228">
    <property type="entry name" value="ABCC_MRP_Like"/>
    <property type="match status" value="1"/>
</dbReference>
<proteinExistence type="predicted"/>
<dbReference type="GO" id="GO:0005524">
    <property type="term" value="F:ATP binding"/>
    <property type="evidence" value="ECO:0007669"/>
    <property type="project" value="UniProtKB-KW"/>
</dbReference>
<dbReference type="InterPro" id="IPR003593">
    <property type="entry name" value="AAA+_ATPase"/>
</dbReference>
<dbReference type="OrthoDB" id="6828292at2"/>
<dbReference type="SMART" id="SM00382">
    <property type="entry name" value="AAA"/>
    <property type="match status" value="1"/>
</dbReference>
<evidence type="ECO:0000256" key="3">
    <source>
        <dbReference type="ARBA" id="ARBA00022741"/>
    </source>
</evidence>
<evidence type="ECO:0000256" key="2">
    <source>
        <dbReference type="ARBA" id="ARBA00022692"/>
    </source>
</evidence>
<organism evidence="11 12">
    <name type="scientific">Stenotrophomonas rhizophila</name>
    <dbReference type="NCBI Taxonomy" id="216778"/>
    <lineage>
        <taxon>Bacteria</taxon>
        <taxon>Pseudomonadati</taxon>
        <taxon>Pseudomonadota</taxon>
        <taxon>Gammaproteobacteria</taxon>
        <taxon>Lysobacterales</taxon>
        <taxon>Lysobacteraceae</taxon>
        <taxon>Stenotrophomonas</taxon>
    </lineage>
</organism>
<dbReference type="RefSeq" id="WP_121037525.1">
    <property type="nucleotide sequence ID" value="NZ_RCDC01000004.1"/>
</dbReference>
<dbReference type="Pfam" id="PF00005">
    <property type="entry name" value="ABC_tran"/>
    <property type="match status" value="1"/>
</dbReference>
<feature type="domain" description="ABC transporter" evidence="8">
    <location>
        <begin position="476"/>
        <end position="709"/>
    </location>
</feature>
<dbReference type="GO" id="GO:0006508">
    <property type="term" value="P:proteolysis"/>
    <property type="evidence" value="ECO:0007669"/>
    <property type="project" value="InterPro"/>
</dbReference>
<keyword evidence="2 7" id="KW-0812">Transmembrane</keyword>
<evidence type="ECO:0000256" key="6">
    <source>
        <dbReference type="ARBA" id="ARBA00023136"/>
    </source>
</evidence>
<accession>A0A498CFD9</accession>
<dbReference type="PROSITE" id="PS50929">
    <property type="entry name" value="ABC_TM1F"/>
    <property type="match status" value="1"/>
</dbReference>
<comment type="caution">
    <text evidence="11">The sequence shown here is derived from an EMBL/GenBank/DDBJ whole genome shotgun (WGS) entry which is preliminary data.</text>
</comment>
<sequence>MFNKRYWRVQSEVSECGLACLAICSSMLGADLEMSELRRKYHNSQRGVDLNQLIAVASALDMQCRPVRCEPRDLQHLGTPAILHWKLNHFVVLEKVSRGRYHIIDPAHGSLSFSEAEISKAFTGIAVEVNSSPSFRPRKQRSPLNIWSMVRFKGGVGTALFHAMVYTLLLQGFVLLSPFFMQLAVDEGVLRGDRGFLLALALGFGAVALFNSVAEALRGVTLQRASALMGWDMSRRLFHHLVSLPLTWFHRRRLADALSRMESIDPIRQLIANGLIGALLDGVLAVGIIVFMFIYSPLMSLVALTALALYVLMRVTTIPLSMKLGMASLQANIAERGTRIETLRAMQSIKTMGGEFSREAIWANKYADLVRASLNSANLQVGIGAGRTLLDGVSLVAIVYIGAQAVLAGDMTVGALYAFVAYRQQLSNRLTTLVDQCISWRLTELHSDRIADIALSPSEEGFSKDPSASDSIEGHIQLRSVYFQYSAQEAPTLKDINLSVAPGEFIAITGPSGCGKSTLVKVLTGLYPPSAGELLFDGLNIAGWGPRVVRQRMGVVMQDDELLTGSIVENVTFFNERPDIALVWQCLEMAAVKEDVQRMPMQLETLVGDMGSTLSGGQKQRLLLARALYRKPSILVLDEATANLDVARESHIYQALAQLDITRILITHRPDTMRLADRLVRIDQGRIVGDTRKPSASPSPSMPTVNLIPAVVSPLATVPVANPAVSASLEPDRL</sequence>
<dbReference type="CDD" id="cd18567">
    <property type="entry name" value="ABC_6TM_CvaB_RaxB_like"/>
    <property type="match status" value="1"/>
</dbReference>
<keyword evidence="6 7" id="KW-0472">Membrane</keyword>
<dbReference type="GO" id="GO:0140359">
    <property type="term" value="F:ABC-type transporter activity"/>
    <property type="evidence" value="ECO:0007669"/>
    <property type="project" value="InterPro"/>
</dbReference>
<dbReference type="InterPro" id="IPR027417">
    <property type="entry name" value="P-loop_NTPase"/>
</dbReference>
<protein>
    <submittedName>
        <fullName evidence="11">ATP-binding cassette subfamily B protein RaxB</fullName>
    </submittedName>
</protein>
<reference evidence="11 12" key="1">
    <citation type="submission" date="2018-10" db="EMBL/GenBank/DDBJ databases">
        <title>Comparative analysis of microorganisms from saline springs in Andes Mountain Range, Colombia.</title>
        <authorList>
            <person name="Rubin E."/>
        </authorList>
    </citation>
    <scope>NUCLEOTIDE SEQUENCE [LARGE SCALE GENOMIC DNA]</scope>
    <source>
        <strain evidence="11 12">USBA GBX 843</strain>
    </source>
</reference>
<dbReference type="PROSITE" id="PS50990">
    <property type="entry name" value="PEPTIDASE_C39"/>
    <property type="match status" value="1"/>
</dbReference>
<evidence type="ECO:0000259" key="9">
    <source>
        <dbReference type="PROSITE" id="PS50929"/>
    </source>
</evidence>
<keyword evidence="3" id="KW-0547">Nucleotide-binding</keyword>
<dbReference type="Gene3D" id="3.90.70.10">
    <property type="entry name" value="Cysteine proteinases"/>
    <property type="match status" value="1"/>
</dbReference>
<evidence type="ECO:0000259" key="10">
    <source>
        <dbReference type="PROSITE" id="PS50990"/>
    </source>
</evidence>
<dbReference type="PANTHER" id="PTHR24221:SF606">
    <property type="entry name" value="COLICIN V SECRETION-PROCESSING ATP-BINDING PROTEIN"/>
    <property type="match status" value="1"/>
</dbReference>
<dbReference type="InterPro" id="IPR011527">
    <property type="entry name" value="ABC1_TM_dom"/>
</dbReference>
<feature type="transmembrane region" description="Helical" evidence="7">
    <location>
        <begin position="395"/>
        <end position="420"/>
    </location>
</feature>
<dbReference type="InterPro" id="IPR039421">
    <property type="entry name" value="Type_1_exporter"/>
</dbReference>
<evidence type="ECO:0000256" key="1">
    <source>
        <dbReference type="ARBA" id="ARBA00004651"/>
    </source>
</evidence>